<keyword evidence="2" id="KW-0378">Hydrolase</keyword>
<accession>A0A285PYC9</accession>
<dbReference type="GO" id="GO:0004386">
    <property type="term" value="F:helicase activity"/>
    <property type="evidence" value="ECO:0007669"/>
    <property type="project" value="UniProtKB-KW"/>
</dbReference>
<dbReference type="InterPro" id="IPR027417">
    <property type="entry name" value="P-loop_NTPase"/>
</dbReference>
<evidence type="ECO:0000259" key="4">
    <source>
        <dbReference type="PROSITE" id="PS51206"/>
    </source>
</evidence>
<protein>
    <submittedName>
        <fullName evidence="5">Putative VV D5-type primase/helicase</fullName>
    </submittedName>
</protein>
<dbReference type="Pfam" id="PF08706">
    <property type="entry name" value="D5_N"/>
    <property type="match status" value="1"/>
</dbReference>
<dbReference type="PANTHER" id="PTHR35372">
    <property type="entry name" value="ATP BINDING PROTEIN-RELATED"/>
    <property type="match status" value="1"/>
</dbReference>
<dbReference type="PROSITE" id="PS51206">
    <property type="entry name" value="SF3_HELICASE_1"/>
    <property type="match status" value="1"/>
</dbReference>
<dbReference type="GO" id="GO:0016787">
    <property type="term" value="F:hydrolase activity"/>
    <property type="evidence" value="ECO:0007669"/>
    <property type="project" value="UniProtKB-KW"/>
</dbReference>
<gene>
    <name evidence="5" type="ORF">BQ9231_00303</name>
</gene>
<proteinExistence type="predicted"/>
<reference evidence="5" key="1">
    <citation type="submission" date="2017-08" db="EMBL/GenBank/DDBJ databases">
        <authorList>
            <person name="de Groot N.N."/>
        </authorList>
    </citation>
    <scope>NUCLEOTIDE SEQUENCE</scope>
</reference>
<evidence type="ECO:0000256" key="1">
    <source>
        <dbReference type="ARBA" id="ARBA00022741"/>
    </source>
</evidence>
<dbReference type="EMBL" id="LT907979">
    <property type="protein sequence ID" value="SOB74186.1"/>
    <property type="molecule type" value="Genomic_DNA"/>
</dbReference>
<dbReference type="PANTHER" id="PTHR35372:SF2">
    <property type="entry name" value="SF3 HELICASE DOMAIN-CONTAINING PROTEIN"/>
    <property type="match status" value="1"/>
</dbReference>
<organism evidence="5">
    <name type="scientific">Cedratvirus lausannensis</name>
    <dbReference type="NCBI Taxonomy" id="2023205"/>
    <lineage>
        <taxon>Viruses</taxon>
        <taxon>Pithoviruses</taxon>
        <taxon>Orthocedratvirinae</taxon>
        <taxon>Alphacedratvirus</taxon>
        <taxon>Alphacedratvirus francolausannense</taxon>
    </lineage>
</organism>
<dbReference type="Gene3D" id="3.40.50.300">
    <property type="entry name" value="P-loop containing nucleotide triphosphate hydrolases"/>
    <property type="match status" value="1"/>
</dbReference>
<keyword evidence="6" id="KW-1185">Reference proteome</keyword>
<dbReference type="Proteomes" id="UP000274850">
    <property type="component" value="Segment"/>
</dbReference>
<keyword evidence="5" id="KW-0347">Helicase</keyword>
<keyword evidence="1" id="KW-0547">Nucleotide-binding</keyword>
<keyword evidence="3" id="KW-0067">ATP-binding</keyword>
<evidence type="ECO:0000313" key="6">
    <source>
        <dbReference type="Proteomes" id="UP000274850"/>
    </source>
</evidence>
<dbReference type="InterPro" id="IPR014015">
    <property type="entry name" value="Helicase_SF3_DNA-vir"/>
</dbReference>
<evidence type="ECO:0000313" key="5">
    <source>
        <dbReference type="EMBL" id="SOB74186.1"/>
    </source>
</evidence>
<feature type="domain" description="SF3 helicase" evidence="4">
    <location>
        <begin position="335"/>
        <end position="495"/>
    </location>
</feature>
<name>A0A285PYC9_9VIRU</name>
<dbReference type="InterPro" id="IPR014818">
    <property type="entry name" value="Phage/plasmid_primase_P4_C"/>
</dbReference>
<evidence type="ECO:0000256" key="3">
    <source>
        <dbReference type="ARBA" id="ARBA00022840"/>
    </source>
</evidence>
<sequence>MSSSLLLSKVFSNPKLLERGGLRAFSLILEYSPPAIDYKRNNEIYEYYKNMFELVSNFLYFDLKAPLQDHLLSTVAEQYYEMEEIFYQPVLNENLRDPEILKGHCKEPLRHILSYLCNSCPLMFFCLISDYMKFEVEKMASMYDITEYNFAMDAEFVDLCSLLLMGHCVYNSPEKTWYKYNGKIWEKVEIKSVAILLLKKFYIFMSDLTMELQKELDSTENEDEKKALENRISKYKTFCVKKNYIRMKSILEPVEDILCSKEDLVKFNKPEHYFSADNGIVNLVNGKIKAHEPLNYATFCSPVAYIPRSEIDFTRLEGEKLLNYFVDSFCSENPKMREYFQLWFGYGITGLVCEQQMLIIKGRGSNSKSVLVNLSDDTLGEYFANLPRCVIIDSNSSAGQATPQFEKLTTARLGAIVELKRKDKMHMENIKNITGGDKLPHRNLFKGYEKISTSTKLFVITNEMAKASFSYAYARRIIVFPSEAKFIKGLKKEDKRPGVYPVIFGFDKKMRHKSVLEAFLRFLVEGTMKLFALREEEGYSGIPQPEEVVRATEEYLSSINDIGRFILDITDKNTQTYSDEILFENYKNWYYKYKGQDTYTSFTRFIEELQEMGISPTSEGEYIIAADDRKERPRYHISSVQEISNGEDY</sequence>
<evidence type="ECO:0000256" key="2">
    <source>
        <dbReference type="ARBA" id="ARBA00022801"/>
    </source>
</evidence>
<dbReference type="GO" id="GO:0005524">
    <property type="term" value="F:ATP binding"/>
    <property type="evidence" value="ECO:0007669"/>
    <property type="project" value="UniProtKB-KW"/>
</dbReference>
<dbReference type="InterPro" id="IPR051620">
    <property type="entry name" value="ORF904-like_C"/>
</dbReference>